<keyword evidence="8" id="KW-0234">DNA repair</keyword>
<dbReference type="CDD" id="cd00081">
    <property type="entry name" value="Hint"/>
    <property type="match status" value="1"/>
</dbReference>
<dbReference type="Gene3D" id="1.10.486.10">
    <property type="entry name" value="PCRA, domain 4"/>
    <property type="match status" value="1"/>
</dbReference>
<dbReference type="FunFam" id="3.40.50.300:FF:001201">
    <property type="entry name" value="ATP-dependent DNA helicase UvrD2"/>
    <property type="match status" value="1"/>
</dbReference>
<dbReference type="GO" id="GO:0016787">
    <property type="term" value="F:hydrolase activity"/>
    <property type="evidence" value="ECO:0007669"/>
    <property type="project" value="UniProtKB-KW"/>
</dbReference>
<feature type="non-terminal residue" evidence="16">
    <location>
        <position position="684"/>
    </location>
</feature>
<organism evidence="16 17">
    <name type="scientific">Candidatus Thiopontia autotrophica</name>
    <dbReference type="NCBI Taxonomy" id="2841688"/>
    <lineage>
        <taxon>Bacteria</taxon>
        <taxon>Pseudomonadati</taxon>
        <taxon>Pseudomonadota</taxon>
        <taxon>Gammaproteobacteria</taxon>
        <taxon>Candidatus Thiopontia</taxon>
    </lineage>
</organism>
<dbReference type="GO" id="GO:0005524">
    <property type="term" value="F:ATP binding"/>
    <property type="evidence" value="ECO:0007669"/>
    <property type="project" value="UniProtKB-KW"/>
</dbReference>
<evidence type="ECO:0000256" key="9">
    <source>
        <dbReference type="ARBA" id="ARBA00023235"/>
    </source>
</evidence>
<dbReference type="Gene3D" id="3.40.50.300">
    <property type="entry name" value="P-loop containing nucleotide triphosphate hydrolases"/>
    <property type="match status" value="1"/>
</dbReference>
<evidence type="ECO:0000256" key="4">
    <source>
        <dbReference type="ARBA" id="ARBA00022801"/>
    </source>
</evidence>
<evidence type="ECO:0000256" key="14">
    <source>
        <dbReference type="SAM" id="MobiDB-lite"/>
    </source>
</evidence>
<evidence type="ECO:0000313" key="16">
    <source>
        <dbReference type="EMBL" id="MBC8519686.1"/>
    </source>
</evidence>
<evidence type="ECO:0000256" key="8">
    <source>
        <dbReference type="ARBA" id="ARBA00023204"/>
    </source>
</evidence>
<dbReference type="Proteomes" id="UP000654401">
    <property type="component" value="Unassembled WGS sequence"/>
</dbReference>
<dbReference type="EC" id="5.6.2.4" evidence="11"/>
<name>A0A8J6NX09_9GAMM</name>
<dbReference type="Pfam" id="PF13361">
    <property type="entry name" value="UvrD_C"/>
    <property type="match status" value="1"/>
</dbReference>
<sequence length="684" mass="77452">MDETIASLQYQIPTLPFTPRKQRSKNGLIHEASYIQKVFDTIDSTSGAHRLLSDVKLDSEQPHHRPQSRDSNRSNIVVTLCGERRGSRPMHRISVVGNDTSRKQLMETAGFSVRAAKPNSNSWRYETCNKSFENILQTAHQLKTLLDGTIILNAHILPRSLPFIQAAAIREGMSIINQDGEYEAVERIVWSEGRKTIYDLDIENTHNFIANGIVTHNSVYGWRGAQVENIRSFTRDFPEVESQKLEQNYRSTGNILNAANALIENNPSRMGKELWTEDHDGEPIQLYSAFNDLDEARFIAEQIESWTIKGGARSENAILYRSNAQSRVLEEALLSANIPYRIYGGVRFFERAEIKDTLAYLRLMAHRDDDSAFERVVNTPTRGIGNRTVQVVRDHAKSAGISLWQAAVEQIQGDVLAARARNALAGFIQLIEHMDEEAENKILVEQVEIALKNSGVMAHHRKDRSEKARTRVENLEELVTAARQFAPADEVADNESLNPLDEFLAQAALEAGDTQAEEWEDCVQMMTLHSAKGLEFPQVFLSGMEEGLFPHRMSSDDPDRLEEERRLCYVGITRAREKLTITHAESRRLYGKENHPRQSRFIKELPRELMQEVRIRSTISTPLSSQRSSYRKQPALTEDSGTGLYPGQQVRHAKFGEGTVLMLEGSGPQARIQIHFPQAGTKWL</sequence>
<dbReference type="SMART" id="SM00305">
    <property type="entry name" value="HintC"/>
    <property type="match status" value="1"/>
</dbReference>
<dbReference type="Pfam" id="PF14890">
    <property type="entry name" value="Intein_splicing"/>
    <property type="match status" value="1"/>
</dbReference>
<dbReference type="PROSITE" id="PS50818">
    <property type="entry name" value="INTEIN_C_TER"/>
    <property type="match status" value="1"/>
</dbReference>
<evidence type="ECO:0000256" key="5">
    <source>
        <dbReference type="ARBA" id="ARBA00022806"/>
    </source>
</evidence>
<evidence type="ECO:0000256" key="2">
    <source>
        <dbReference type="ARBA" id="ARBA00022741"/>
    </source>
</evidence>
<evidence type="ECO:0000256" key="3">
    <source>
        <dbReference type="ARBA" id="ARBA00022763"/>
    </source>
</evidence>
<keyword evidence="5" id="KW-0347">Helicase</keyword>
<dbReference type="EMBL" id="JACNFK010000025">
    <property type="protein sequence ID" value="MBC8519686.1"/>
    <property type="molecule type" value="Genomic_DNA"/>
</dbReference>
<gene>
    <name evidence="16" type="ORF">H8D24_04675</name>
</gene>
<comment type="similarity">
    <text evidence="1">Belongs to the helicase family. UvrD subfamily.</text>
</comment>
<keyword evidence="2" id="KW-0547">Nucleotide-binding</keyword>
<evidence type="ECO:0000256" key="10">
    <source>
        <dbReference type="ARBA" id="ARBA00034617"/>
    </source>
</evidence>
<keyword evidence="9" id="KW-0413">Isomerase</keyword>
<dbReference type="AlphaFoldDB" id="A0A8J6NX09"/>
<dbReference type="GO" id="GO:0000725">
    <property type="term" value="P:recombinational repair"/>
    <property type="evidence" value="ECO:0007669"/>
    <property type="project" value="TreeGrafter"/>
</dbReference>
<reference evidence="16 17" key="1">
    <citation type="submission" date="2020-08" db="EMBL/GenBank/DDBJ databases">
        <title>Bridging the membrane lipid divide: bacteria of the FCB group superphylum have the potential to synthesize archaeal ether lipids.</title>
        <authorList>
            <person name="Villanueva L."/>
            <person name="Von Meijenfeldt F.A.B."/>
            <person name="Westbye A.B."/>
            <person name="Yadav S."/>
            <person name="Hopmans E.C."/>
            <person name="Dutilh B.E."/>
            <person name="Sinninghe Damste J.S."/>
        </authorList>
    </citation>
    <scope>NUCLEOTIDE SEQUENCE [LARGE SCALE GENOMIC DNA]</scope>
    <source>
        <strain evidence="16">NIOZ-UU100</strain>
    </source>
</reference>
<dbReference type="InterPro" id="IPR000212">
    <property type="entry name" value="DNA_helicase_UvrD/REP"/>
</dbReference>
<dbReference type="InterPro" id="IPR014017">
    <property type="entry name" value="DNA_helicase_UvrD-like_C"/>
</dbReference>
<evidence type="ECO:0000256" key="6">
    <source>
        <dbReference type="ARBA" id="ARBA00022840"/>
    </source>
</evidence>
<accession>A0A8J6NX09</accession>
<comment type="catalytic activity">
    <reaction evidence="10">
        <text>Couples ATP hydrolysis with the unwinding of duplex DNA by translocating in the 3'-5' direction.</text>
        <dbReference type="EC" id="5.6.2.4"/>
    </reaction>
</comment>
<feature type="domain" description="UvrD-like helicase C-terminal" evidence="15">
    <location>
        <begin position="253"/>
        <end position="533"/>
    </location>
</feature>
<dbReference type="Gene3D" id="2.170.16.10">
    <property type="entry name" value="Hedgehog/Intein (Hint) domain"/>
    <property type="match status" value="1"/>
</dbReference>
<dbReference type="PROSITE" id="PS51217">
    <property type="entry name" value="UVRD_HELICASE_CTER"/>
    <property type="match status" value="1"/>
</dbReference>
<dbReference type="InterPro" id="IPR030934">
    <property type="entry name" value="Intein_C"/>
</dbReference>
<comment type="catalytic activity">
    <reaction evidence="13">
        <text>ATP + H2O = ADP + phosphate + H(+)</text>
        <dbReference type="Rhea" id="RHEA:13065"/>
        <dbReference type="ChEBI" id="CHEBI:15377"/>
        <dbReference type="ChEBI" id="CHEBI:15378"/>
        <dbReference type="ChEBI" id="CHEBI:30616"/>
        <dbReference type="ChEBI" id="CHEBI:43474"/>
        <dbReference type="ChEBI" id="CHEBI:456216"/>
        <dbReference type="EC" id="5.6.2.4"/>
    </reaction>
</comment>
<evidence type="ECO:0000256" key="1">
    <source>
        <dbReference type="ARBA" id="ARBA00009922"/>
    </source>
</evidence>
<dbReference type="PANTHER" id="PTHR11070">
    <property type="entry name" value="UVRD / RECB / PCRA DNA HELICASE FAMILY MEMBER"/>
    <property type="match status" value="1"/>
</dbReference>
<evidence type="ECO:0000256" key="12">
    <source>
        <dbReference type="ARBA" id="ARBA00034923"/>
    </source>
</evidence>
<dbReference type="GO" id="GO:0033202">
    <property type="term" value="C:DNA helicase complex"/>
    <property type="evidence" value="ECO:0007669"/>
    <property type="project" value="TreeGrafter"/>
</dbReference>
<dbReference type="GO" id="GO:0005829">
    <property type="term" value="C:cytosol"/>
    <property type="evidence" value="ECO:0007669"/>
    <property type="project" value="TreeGrafter"/>
</dbReference>
<evidence type="ECO:0000256" key="13">
    <source>
        <dbReference type="ARBA" id="ARBA00048988"/>
    </source>
</evidence>
<dbReference type="SUPFAM" id="SSF51294">
    <property type="entry name" value="Hedgehog/intein (Hint) domain"/>
    <property type="match status" value="1"/>
</dbReference>
<protein>
    <recommendedName>
        <fullName evidence="11">DNA 3'-5' helicase</fullName>
        <ecNumber evidence="11">5.6.2.4</ecNumber>
    </recommendedName>
    <alternativeName>
        <fullName evidence="12">DNA 3'-5' helicase II</fullName>
    </alternativeName>
</protein>
<evidence type="ECO:0000256" key="7">
    <source>
        <dbReference type="ARBA" id="ARBA00023125"/>
    </source>
</evidence>
<feature type="region of interest" description="Disordered" evidence="14">
    <location>
        <begin position="620"/>
        <end position="645"/>
    </location>
</feature>
<dbReference type="GO" id="GO:0003677">
    <property type="term" value="F:DNA binding"/>
    <property type="evidence" value="ECO:0007669"/>
    <property type="project" value="UniProtKB-KW"/>
</dbReference>
<dbReference type="FunFam" id="1.10.486.10:FF:000003">
    <property type="entry name" value="ATP-dependent DNA helicase"/>
    <property type="match status" value="1"/>
</dbReference>
<dbReference type="Pfam" id="PF21196">
    <property type="entry name" value="PcrA_UvrD_tudor"/>
    <property type="match status" value="1"/>
</dbReference>
<keyword evidence="4" id="KW-0378">Hydrolase</keyword>
<dbReference type="InterPro" id="IPR027417">
    <property type="entry name" value="P-loop_NTPase"/>
</dbReference>
<evidence type="ECO:0000259" key="15">
    <source>
        <dbReference type="PROSITE" id="PS51217"/>
    </source>
</evidence>
<comment type="caution">
    <text evidence="16">The sequence shown here is derived from an EMBL/GenBank/DDBJ whole genome shotgun (WGS) entry which is preliminary data.</text>
</comment>
<evidence type="ECO:0000313" key="17">
    <source>
        <dbReference type="Proteomes" id="UP000654401"/>
    </source>
</evidence>
<keyword evidence="7" id="KW-0238">DNA-binding</keyword>
<keyword evidence="6 16" id="KW-0067">ATP-binding</keyword>
<dbReference type="GO" id="GO:0043138">
    <property type="term" value="F:3'-5' DNA helicase activity"/>
    <property type="evidence" value="ECO:0007669"/>
    <property type="project" value="UniProtKB-EC"/>
</dbReference>
<evidence type="ECO:0000256" key="11">
    <source>
        <dbReference type="ARBA" id="ARBA00034808"/>
    </source>
</evidence>
<dbReference type="InterPro" id="IPR003586">
    <property type="entry name" value="Hint_dom_C"/>
</dbReference>
<dbReference type="NCBIfam" id="TIGR01443">
    <property type="entry name" value="intein_Cterm"/>
    <property type="match status" value="1"/>
</dbReference>
<dbReference type="InterPro" id="IPR036844">
    <property type="entry name" value="Hint_dom_sf"/>
</dbReference>
<dbReference type="CDD" id="cd18807">
    <property type="entry name" value="SF1_C_UvrD"/>
    <property type="match status" value="1"/>
</dbReference>
<keyword evidence="3" id="KW-0227">DNA damage</keyword>
<proteinExistence type="inferred from homology"/>
<dbReference type="PANTHER" id="PTHR11070:SF2">
    <property type="entry name" value="ATP-DEPENDENT DNA HELICASE SRS2"/>
    <property type="match status" value="1"/>
</dbReference>
<dbReference type="SUPFAM" id="SSF52540">
    <property type="entry name" value="P-loop containing nucleoside triphosphate hydrolases"/>
    <property type="match status" value="2"/>
</dbReference>